<dbReference type="AlphaFoldDB" id="A0A392RUM3"/>
<dbReference type="EMBL" id="LXQA010265654">
    <property type="protein sequence ID" value="MCI39286.1"/>
    <property type="molecule type" value="Genomic_DNA"/>
</dbReference>
<evidence type="ECO:0000313" key="2">
    <source>
        <dbReference type="Proteomes" id="UP000265520"/>
    </source>
</evidence>
<name>A0A392RUM3_9FABA</name>
<dbReference type="Gene3D" id="3.40.50.2000">
    <property type="entry name" value="Glycogen Phosphorylase B"/>
    <property type="match status" value="2"/>
</dbReference>
<dbReference type="PANTHER" id="PTHR48045">
    <property type="entry name" value="UDP-GLYCOSYLTRANSFERASE 72B1"/>
    <property type="match status" value="1"/>
</dbReference>
<comment type="caution">
    <text evidence="1">The sequence shown here is derived from an EMBL/GenBank/DDBJ whole genome shotgun (WGS) entry which is preliminary data.</text>
</comment>
<dbReference type="PANTHER" id="PTHR48045:SF26">
    <property type="entry name" value="UDP-GLYCOSYLTRANSFERASE 74E2-LIKE"/>
    <property type="match status" value="1"/>
</dbReference>
<dbReference type="Proteomes" id="UP000265520">
    <property type="component" value="Unassembled WGS sequence"/>
</dbReference>
<accession>A0A392RUM3</accession>
<keyword evidence="2" id="KW-1185">Reference proteome</keyword>
<feature type="non-terminal residue" evidence="1">
    <location>
        <position position="1"/>
    </location>
</feature>
<reference evidence="1 2" key="1">
    <citation type="journal article" date="2018" name="Front. Plant Sci.">
        <title>Red Clover (Trifolium pratense) and Zigzag Clover (T. medium) - A Picture of Genomic Similarities and Differences.</title>
        <authorList>
            <person name="Dluhosova J."/>
            <person name="Istvanek J."/>
            <person name="Nedelnik J."/>
            <person name="Repkova J."/>
        </authorList>
    </citation>
    <scope>NUCLEOTIDE SEQUENCE [LARGE SCALE GENOMIC DNA]</scope>
    <source>
        <strain evidence="2">cv. 10/8</strain>
        <tissue evidence="1">Leaf</tissue>
    </source>
</reference>
<evidence type="ECO:0000313" key="1">
    <source>
        <dbReference type="EMBL" id="MCI39286.1"/>
    </source>
</evidence>
<protein>
    <submittedName>
        <fullName evidence="1">UDP-glycosyltransferase 74B1-like</fullName>
    </submittedName>
</protein>
<organism evidence="1 2">
    <name type="scientific">Trifolium medium</name>
    <dbReference type="NCBI Taxonomy" id="97028"/>
    <lineage>
        <taxon>Eukaryota</taxon>
        <taxon>Viridiplantae</taxon>
        <taxon>Streptophyta</taxon>
        <taxon>Embryophyta</taxon>
        <taxon>Tracheophyta</taxon>
        <taxon>Spermatophyta</taxon>
        <taxon>Magnoliopsida</taxon>
        <taxon>eudicotyledons</taxon>
        <taxon>Gunneridae</taxon>
        <taxon>Pentapetalae</taxon>
        <taxon>rosids</taxon>
        <taxon>fabids</taxon>
        <taxon>Fabales</taxon>
        <taxon>Fabaceae</taxon>
        <taxon>Papilionoideae</taxon>
        <taxon>50 kb inversion clade</taxon>
        <taxon>NPAAA clade</taxon>
        <taxon>Hologalegina</taxon>
        <taxon>IRL clade</taxon>
        <taxon>Trifolieae</taxon>
        <taxon>Trifolium</taxon>
    </lineage>
</organism>
<dbReference type="SUPFAM" id="SSF53756">
    <property type="entry name" value="UDP-Glycosyltransferase/glycogen phosphorylase"/>
    <property type="match status" value="1"/>
</dbReference>
<dbReference type="GO" id="GO:0016740">
    <property type="term" value="F:transferase activity"/>
    <property type="evidence" value="ECO:0007669"/>
    <property type="project" value="UniProtKB-KW"/>
</dbReference>
<keyword evidence="1" id="KW-0808">Transferase</keyword>
<proteinExistence type="predicted"/>
<sequence>ESLSLGVPVVCLPQWADQLPDAKFLEEIWEVGVRPKEDENGVVKREEFVLSLKVVMEGERSEVIRKNANEWKKLARDAVSEGGSSDKNIDDFVDQLMNNDKNGHLISGKK</sequence>